<dbReference type="Gene3D" id="3.40.1190.20">
    <property type="match status" value="1"/>
</dbReference>
<dbReference type="InParanoid" id="B3M401"/>
<dbReference type="Proteomes" id="UP000007801">
    <property type="component" value="Unassembled WGS sequence"/>
</dbReference>
<gene>
    <name evidence="3" type="primary">Dana\GF24552</name>
    <name evidence="3" type="synonym">dana_GLEANR_9267</name>
    <name evidence="3" type="ORF">GF24552</name>
</gene>
<sequence length="375" mass="42761">MSKWCALSSVRTVLCVGCTEVDYVATLDKWDTDTEAFRLRAGSFHRSGRSSNVATVLRLMGANVDFFGVLSRLPTYRMVLDDLEKAGIGIDNCHFTDEPPPFSIIIQESISKRVTISYCDKPFSYVNAKDFEKVDLDQYGWVNFEGRHPQDTCDMINLVRRYNNGRDKRNRIKISLQIYKDFKDMADLMLMCDYVLVTKYVCEQEGWTSPRESCERLNERLRIPRSIDVRRPNFVLPWSSLGAGCMNTDGEYFELPAIKPKRILDRVGDSDCFTAAFIYATFIRQRHLAAAVEFANGVASFKLAHSGFRCISQLDPDSLRRPVVMQGVDASSEEEDNTGGEQQRMCRKYLFRPSVFVGRADASSSTSVFEKNQFI</sequence>
<dbReference type="PhylomeDB" id="B3M401"/>
<keyword evidence="1" id="KW-0732">Signal</keyword>
<evidence type="ECO:0000313" key="4">
    <source>
        <dbReference type="Proteomes" id="UP000007801"/>
    </source>
</evidence>
<evidence type="ECO:0000259" key="2">
    <source>
        <dbReference type="Pfam" id="PF00294"/>
    </source>
</evidence>
<dbReference type="KEGG" id="dan:6507184"/>
<dbReference type="OMA" id="GCTEVDY"/>
<dbReference type="eggNOG" id="KOG2947">
    <property type="taxonomic scope" value="Eukaryota"/>
</dbReference>
<dbReference type="OrthoDB" id="204058at2759"/>
<dbReference type="PANTHER" id="PTHR42774">
    <property type="entry name" value="PHOSPHOTRANSFERASE SYSTEM TRANSPORT PROTEIN"/>
    <property type="match status" value="1"/>
</dbReference>
<reference evidence="3 4" key="1">
    <citation type="journal article" date="2007" name="Nature">
        <title>Evolution of genes and genomes on the Drosophila phylogeny.</title>
        <authorList>
            <consortium name="Drosophila 12 Genomes Consortium"/>
            <person name="Clark A.G."/>
            <person name="Eisen M.B."/>
            <person name="Smith D.R."/>
            <person name="Bergman C.M."/>
            <person name="Oliver B."/>
            <person name="Markow T.A."/>
            <person name="Kaufman T.C."/>
            <person name="Kellis M."/>
            <person name="Gelbart W."/>
            <person name="Iyer V.N."/>
            <person name="Pollard D.A."/>
            <person name="Sackton T.B."/>
            <person name="Larracuente A.M."/>
            <person name="Singh N.D."/>
            <person name="Abad J.P."/>
            <person name="Abt D.N."/>
            <person name="Adryan B."/>
            <person name="Aguade M."/>
            <person name="Akashi H."/>
            <person name="Anderson W.W."/>
            <person name="Aquadro C.F."/>
            <person name="Ardell D.H."/>
            <person name="Arguello R."/>
            <person name="Artieri C.G."/>
            <person name="Barbash D.A."/>
            <person name="Barker D."/>
            <person name="Barsanti P."/>
            <person name="Batterham P."/>
            <person name="Batzoglou S."/>
            <person name="Begun D."/>
            <person name="Bhutkar A."/>
            <person name="Blanco E."/>
            <person name="Bosak S.A."/>
            <person name="Bradley R.K."/>
            <person name="Brand A.D."/>
            <person name="Brent M.R."/>
            <person name="Brooks A.N."/>
            <person name="Brown R.H."/>
            <person name="Butlin R.K."/>
            <person name="Caggese C."/>
            <person name="Calvi B.R."/>
            <person name="Bernardo de Carvalho A."/>
            <person name="Caspi A."/>
            <person name="Castrezana S."/>
            <person name="Celniker S.E."/>
            <person name="Chang J.L."/>
            <person name="Chapple C."/>
            <person name="Chatterji S."/>
            <person name="Chinwalla A."/>
            <person name="Civetta A."/>
            <person name="Clifton S.W."/>
            <person name="Comeron J.M."/>
            <person name="Costello J.C."/>
            <person name="Coyne J.A."/>
            <person name="Daub J."/>
            <person name="David R.G."/>
            <person name="Delcher A.L."/>
            <person name="Delehaunty K."/>
            <person name="Do C.B."/>
            <person name="Ebling H."/>
            <person name="Edwards K."/>
            <person name="Eickbush T."/>
            <person name="Evans J.D."/>
            <person name="Filipski A."/>
            <person name="Findeiss S."/>
            <person name="Freyhult E."/>
            <person name="Fulton L."/>
            <person name="Fulton R."/>
            <person name="Garcia A.C."/>
            <person name="Gardiner A."/>
            <person name="Garfield D.A."/>
            <person name="Garvin B.E."/>
            <person name="Gibson G."/>
            <person name="Gilbert D."/>
            <person name="Gnerre S."/>
            <person name="Godfrey J."/>
            <person name="Good R."/>
            <person name="Gotea V."/>
            <person name="Gravely B."/>
            <person name="Greenberg A.J."/>
            <person name="Griffiths-Jones S."/>
            <person name="Gross S."/>
            <person name="Guigo R."/>
            <person name="Gustafson E.A."/>
            <person name="Haerty W."/>
            <person name="Hahn M.W."/>
            <person name="Halligan D.L."/>
            <person name="Halpern A.L."/>
            <person name="Halter G.M."/>
            <person name="Han M.V."/>
            <person name="Heger A."/>
            <person name="Hillier L."/>
            <person name="Hinrichs A.S."/>
            <person name="Holmes I."/>
            <person name="Hoskins R.A."/>
            <person name="Hubisz M.J."/>
            <person name="Hultmark D."/>
            <person name="Huntley M.A."/>
            <person name="Jaffe D.B."/>
            <person name="Jagadeeshan S."/>
            <person name="Jeck W.R."/>
            <person name="Johnson J."/>
            <person name="Jones C.D."/>
            <person name="Jordan W.C."/>
            <person name="Karpen G.H."/>
            <person name="Kataoka E."/>
            <person name="Keightley P.D."/>
            <person name="Kheradpour P."/>
            <person name="Kirkness E.F."/>
            <person name="Koerich L.B."/>
            <person name="Kristiansen K."/>
            <person name="Kudrna D."/>
            <person name="Kulathinal R.J."/>
            <person name="Kumar S."/>
            <person name="Kwok R."/>
            <person name="Lander E."/>
            <person name="Langley C.H."/>
            <person name="Lapoint R."/>
            <person name="Lazzaro B.P."/>
            <person name="Lee S.J."/>
            <person name="Levesque L."/>
            <person name="Li R."/>
            <person name="Lin C.F."/>
            <person name="Lin M.F."/>
            <person name="Lindblad-Toh K."/>
            <person name="Llopart A."/>
            <person name="Long M."/>
            <person name="Low L."/>
            <person name="Lozovsky E."/>
            <person name="Lu J."/>
            <person name="Luo M."/>
            <person name="Machado C.A."/>
            <person name="Makalowski W."/>
            <person name="Marzo M."/>
            <person name="Matsuda M."/>
            <person name="Matzkin L."/>
            <person name="McAllister B."/>
            <person name="McBride C.S."/>
            <person name="McKernan B."/>
            <person name="McKernan K."/>
            <person name="Mendez-Lago M."/>
            <person name="Minx P."/>
            <person name="Mollenhauer M.U."/>
            <person name="Montooth K."/>
            <person name="Mount S.M."/>
            <person name="Mu X."/>
            <person name="Myers E."/>
            <person name="Negre B."/>
            <person name="Newfeld S."/>
            <person name="Nielsen R."/>
            <person name="Noor M.A."/>
            <person name="O'Grady P."/>
            <person name="Pachter L."/>
            <person name="Papaceit M."/>
            <person name="Parisi M.J."/>
            <person name="Parisi M."/>
            <person name="Parts L."/>
            <person name="Pedersen J.S."/>
            <person name="Pesole G."/>
            <person name="Phillippy A.M."/>
            <person name="Ponting C.P."/>
            <person name="Pop M."/>
            <person name="Porcelli D."/>
            <person name="Powell J.R."/>
            <person name="Prohaska S."/>
            <person name="Pruitt K."/>
            <person name="Puig M."/>
            <person name="Quesneville H."/>
            <person name="Ram K.R."/>
            <person name="Rand D."/>
            <person name="Rasmussen M.D."/>
            <person name="Reed L.K."/>
            <person name="Reenan R."/>
            <person name="Reily A."/>
            <person name="Remington K.A."/>
            <person name="Rieger T.T."/>
            <person name="Ritchie M.G."/>
            <person name="Robin C."/>
            <person name="Rogers Y.H."/>
            <person name="Rohde C."/>
            <person name="Rozas J."/>
            <person name="Rubenfield M.J."/>
            <person name="Ruiz A."/>
            <person name="Russo S."/>
            <person name="Salzberg S.L."/>
            <person name="Sanchez-Gracia A."/>
            <person name="Saranga D.J."/>
            <person name="Sato H."/>
            <person name="Schaeffer S.W."/>
            <person name="Schatz M.C."/>
            <person name="Schlenke T."/>
            <person name="Schwartz R."/>
            <person name="Segarra C."/>
            <person name="Singh R.S."/>
            <person name="Sirot L."/>
            <person name="Sirota M."/>
            <person name="Sisneros N.B."/>
            <person name="Smith C.D."/>
            <person name="Smith T.F."/>
            <person name="Spieth J."/>
            <person name="Stage D.E."/>
            <person name="Stark A."/>
            <person name="Stephan W."/>
            <person name="Strausberg R.L."/>
            <person name="Strempel S."/>
            <person name="Sturgill D."/>
            <person name="Sutton G."/>
            <person name="Sutton G.G."/>
            <person name="Tao W."/>
            <person name="Teichmann S."/>
            <person name="Tobari Y.N."/>
            <person name="Tomimura Y."/>
            <person name="Tsolas J.M."/>
            <person name="Valente V.L."/>
            <person name="Venter E."/>
            <person name="Venter J.C."/>
            <person name="Vicario S."/>
            <person name="Vieira F.G."/>
            <person name="Vilella A.J."/>
            <person name="Villasante A."/>
            <person name="Walenz B."/>
            <person name="Wang J."/>
            <person name="Wasserman M."/>
            <person name="Watts T."/>
            <person name="Wilson D."/>
            <person name="Wilson R.K."/>
            <person name="Wing R.A."/>
            <person name="Wolfner M.F."/>
            <person name="Wong A."/>
            <person name="Wong G.K."/>
            <person name="Wu C.I."/>
            <person name="Wu G."/>
            <person name="Yamamoto D."/>
            <person name="Yang H.P."/>
            <person name="Yang S.P."/>
            <person name="Yorke J.A."/>
            <person name="Yoshida K."/>
            <person name="Zdobnov E."/>
            <person name="Zhang P."/>
            <person name="Zhang Y."/>
            <person name="Zimin A.V."/>
            <person name="Baldwin J."/>
            <person name="Abdouelleil A."/>
            <person name="Abdulkadir J."/>
            <person name="Abebe A."/>
            <person name="Abera B."/>
            <person name="Abreu J."/>
            <person name="Acer S.C."/>
            <person name="Aftuck L."/>
            <person name="Alexander A."/>
            <person name="An P."/>
            <person name="Anderson E."/>
            <person name="Anderson S."/>
            <person name="Arachi H."/>
            <person name="Azer M."/>
            <person name="Bachantsang P."/>
            <person name="Barry A."/>
            <person name="Bayul T."/>
            <person name="Berlin A."/>
            <person name="Bessette D."/>
            <person name="Bloom T."/>
            <person name="Blye J."/>
            <person name="Boguslavskiy L."/>
            <person name="Bonnet C."/>
            <person name="Boukhgalter B."/>
            <person name="Bourzgui I."/>
            <person name="Brown A."/>
            <person name="Cahill P."/>
            <person name="Channer S."/>
            <person name="Cheshatsang Y."/>
            <person name="Chuda L."/>
            <person name="Citroen M."/>
            <person name="Collymore A."/>
            <person name="Cooke P."/>
            <person name="Costello M."/>
            <person name="D'Aco K."/>
            <person name="Daza R."/>
            <person name="De Haan G."/>
            <person name="DeGray S."/>
            <person name="DeMaso C."/>
            <person name="Dhargay N."/>
            <person name="Dooley K."/>
            <person name="Dooley E."/>
            <person name="Doricent M."/>
            <person name="Dorje P."/>
            <person name="Dorjee K."/>
            <person name="Dupes A."/>
            <person name="Elong R."/>
            <person name="Falk J."/>
            <person name="Farina A."/>
            <person name="Faro S."/>
            <person name="Ferguson D."/>
            <person name="Fisher S."/>
            <person name="Foley C.D."/>
            <person name="Franke A."/>
            <person name="Friedrich D."/>
            <person name="Gadbois L."/>
            <person name="Gearin G."/>
            <person name="Gearin C.R."/>
            <person name="Giannoukos G."/>
            <person name="Goode T."/>
            <person name="Graham J."/>
            <person name="Grandbois E."/>
            <person name="Grewal S."/>
            <person name="Gyaltsen K."/>
            <person name="Hafez N."/>
            <person name="Hagos B."/>
            <person name="Hall J."/>
            <person name="Henson C."/>
            <person name="Hollinger A."/>
            <person name="Honan T."/>
            <person name="Huard M.D."/>
            <person name="Hughes L."/>
            <person name="Hurhula B."/>
            <person name="Husby M.E."/>
            <person name="Kamat A."/>
            <person name="Kanga B."/>
            <person name="Kashin S."/>
            <person name="Khazanovich D."/>
            <person name="Kisner P."/>
            <person name="Lance K."/>
            <person name="Lara M."/>
            <person name="Lee W."/>
            <person name="Lennon N."/>
            <person name="Letendre F."/>
            <person name="LeVine R."/>
            <person name="Lipovsky A."/>
            <person name="Liu X."/>
            <person name="Liu J."/>
            <person name="Liu S."/>
            <person name="Lokyitsang T."/>
            <person name="Lokyitsang Y."/>
            <person name="Lubonja R."/>
            <person name="Lui A."/>
            <person name="MacDonald P."/>
            <person name="Magnisalis V."/>
            <person name="Maru K."/>
            <person name="Matthews C."/>
            <person name="McCusker W."/>
            <person name="McDonough S."/>
            <person name="Mehta T."/>
            <person name="Meldrim J."/>
            <person name="Meneus L."/>
            <person name="Mihai O."/>
            <person name="Mihalev A."/>
            <person name="Mihova T."/>
            <person name="Mittelman R."/>
            <person name="Mlenga V."/>
            <person name="Montmayeur A."/>
            <person name="Mulrain L."/>
            <person name="Navidi A."/>
            <person name="Naylor J."/>
            <person name="Negash T."/>
            <person name="Nguyen T."/>
            <person name="Nguyen N."/>
            <person name="Nicol R."/>
            <person name="Norbu C."/>
            <person name="Norbu N."/>
            <person name="Novod N."/>
            <person name="O'Neill B."/>
            <person name="Osman S."/>
            <person name="Markiewicz E."/>
            <person name="Oyono O.L."/>
            <person name="Patti C."/>
            <person name="Phunkhang P."/>
            <person name="Pierre F."/>
            <person name="Priest M."/>
            <person name="Raghuraman S."/>
            <person name="Rege F."/>
            <person name="Reyes R."/>
            <person name="Rise C."/>
            <person name="Rogov P."/>
            <person name="Ross K."/>
            <person name="Ryan E."/>
            <person name="Settipalli S."/>
            <person name="Shea T."/>
            <person name="Sherpa N."/>
            <person name="Shi L."/>
            <person name="Shih D."/>
            <person name="Sparrow T."/>
            <person name="Spaulding J."/>
            <person name="Stalker J."/>
            <person name="Stange-Thomann N."/>
            <person name="Stavropoulos S."/>
            <person name="Stone C."/>
            <person name="Strader C."/>
            <person name="Tesfaye S."/>
            <person name="Thomson T."/>
            <person name="Thoulutsang Y."/>
            <person name="Thoulutsang D."/>
            <person name="Topham K."/>
            <person name="Topping I."/>
            <person name="Tsamla T."/>
            <person name="Vassiliev H."/>
            <person name="Vo A."/>
            <person name="Wangchuk T."/>
            <person name="Wangdi T."/>
            <person name="Weiand M."/>
            <person name="Wilkinson J."/>
            <person name="Wilson A."/>
            <person name="Yadav S."/>
            <person name="Young G."/>
            <person name="Yu Q."/>
            <person name="Zembek L."/>
            <person name="Zhong D."/>
            <person name="Zimmer A."/>
            <person name="Zwirko Z."/>
            <person name="Jaffe D.B."/>
            <person name="Alvarez P."/>
            <person name="Brockman W."/>
            <person name="Butler J."/>
            <person name="Chin C."/>
            <person name="Gnerre S."/>
            <person name="Grabherr M."/>
            <person name="Kleber M."/>
            <person name="Mauceli E."/>
            <person name="MacCallum I."/>
        </authorList>
    </citation>
    <scope>NUCLEOTIDE SEQUENCE [LARGE SCALE GENOMIC DNA]</scope>
    <source>
        <strain evidence="4">Tucson 14024-0371.13</strain>
    </source>
</reference>
<dbReference type="EMBL" id="CH902618">
    <property type="protein sequence ID" value="EDV39335.1"/>
    <property type="molecule type" value="Genomic_DNA"/>
</dbReference>
<dbReference type="SUPFAM" id="SSF53613">
    <property type="entry name" value="Ribokinase-like"/>
    <property type="match status" value="1"/>
</dbReference>
<dbReference type="FunCoup" id="B3M401">
    <property type="interactions" value="51"/>
</dbReference>
<dbReference type="HOGENOM" id="CLU_027634_3_0_1"/>
<dbReference type="InterPro" id="IPR011611">
    <property type="entry name" value="PfkB_dom"/>
</dbReference>
<dbReference type="InterPro" id="IPR034093">
    <property type="entry name" value="KHK"/>
</dbReference>
<dbReference type="CDD" id="cd01939">
    <property type="entry name" value="Ketohexokinase"/>
    <property type="match status" value="1"/>
</dbReference>
<dbReference type="InterPro" id="IPR029056">
    <property type="entry name" value="Ribokinase-like"/>
</dbReference>
<dbReference type="PANTHER" id="PTHR42774:SF3">
    <property type="entry name" value="KETOHEXOKINASE"/>
    <property type="match status" value="1"/>
</dbReference>
<dbReference type="STRING" id="7217.B3M401"/>
<protein>
    <recommendedName>
        <fullName evidence="2">Carbohydrate kinase PfkB domain-containing protein</fullName>
    </recommendedName>
</protein>
<name>B3M401_DROAN</name>
<organism evidence="3 4">
    <name type="scientific">Drosophila ananassae</name>
    <name type="common">Fruit fly</name>
    <dbReference type="NCBI Taxonomy" id="7217"/>
    <lineage>
        <taxon>Eukaryota</taxon>
        <taxon>Metazoa</taxon>
        <taxon>Ecdysozoa</taxon>
        <taxon>Arthropoda</taxon>
        <taxon>Hexapoda</taxon>
        <taxon>Insecta</taxon>
        <taxon>Pterygota</taxon>
        <taxon>Neoptera</taxon>
        <taxon>Endopterygota</taxon>
        <taxon>Diptera</taxon>
        <taxon>Brachycera</taxon>
        <taxon>Muscomorpha</taxon>
        <taxon>Ephydroidea</taxon>
        <taxon>Drosophilidae</taxon>
        <taxon>Drosophila</taxon>
        <taxon>Sophophora</taxon>
    </lineage>
</organism>
<dbReference type="GeneID" id="6507184"/>
<feature type="signal peptide" evidence="1">
    <location>
        <begin position="1"/>
        <end position="15"/>
    </location>
</feature>
<dbReference type="GO" id="GO:0006000">
    <property type="term" value="P:fructose metabolic process"/>
    <property type="evidence" value="ECO:0007669"/>
    <property type="project" value="InterPro"/>
</dbReference>
<dbReference type="GO" id="GO:0004454">
    <property type="term" value="F:ketohexokinase activity"/>
    <property type="evidence" value="ECO:0007669"/>
    <property type="project" value="InterPro"/>
</dbReference>
<dbReference type="Pfam" id="PF00294">
    <property type="entry name" value="PfkB"/>
    <property type="match status" value="1"/>
</dbReference>
<proteinExistence type="predicted"/>
<feature type="chain" id="PRO_5012316512" description="Carbohydrate kinase PfkB domain-containing protein" evidence="1">
    <location>
        <begin position="16"/>
        <end position="375"/>
    </location>
</feature>
<accession>B3M401</accession>
<dbReference type="AlphaFoldDB" id="B3M401"/>
<evidence type="ECO:0000313" key="3">
    <source>
        <dbReference type="EMBL" id="EDV39335.1"/>
    </source>
</evidence>
<dbReference type="InterPro" id="IPR052562">
    <property type="entry name" value="Ketohexokinase-related"/>
</dbReference>
<keyword evidence="4" id="KW-1185">Reference proteome</keyword>
<evidence type="ECO:0000256" key="1">
    <source>
        <dbReference type="SAM" id="SignalP"/>
    </source>
</evidence>
<feature type="domain" description="Carbohydrate kinase PfkB" evidence="2">
    <location>
        <begin position="12"/>
        <end position="307"/>
    </location>
</feature>
<dbReference type="SMR" id="B3M401"/>